<reference evidence="2 3" key="1">
    <citation type="submission" date="2022-01" db="EMBL/GenBank/DDBJ databases">
        <title>Mariniradius saccharolyticus sp. nov., isolated from sediment of a river.</title>
        <authorList>
            <person name="Liu H."/>
        </authorList>
    </citation>
    <scope>NUCLEOTIDE SEQUENCE [LARGE SCALE GENOMIC DNA]</scope>
    <source>
        <strain evidence="2 3">RY-2</strain>
    </source>
</reference>
<evidence type="ECO:0008006" key="4">
    <source>
        <dbReference type="Google" id="ProtNLM"/>
    </source>
</evidence>
<proteinExistence type="predicted"/>
<organism evidence="2 3">
    <name type="scientific">Mariniradius sediminis</name>
    <dbReference type="NCBI Taxonomy" id="2909237"/>
    <lineage>
        <taxon>Bacteria</taxon>
        <taxon>Pseudomonadati</taxon>
        <taxon>Bacteroidota</taxon>
        <taxon>Cytophagia</taxon>
        <taxon>Cytophagales</taxon>
        <taxon>Cyclobacteriaceae</taxon>
        <taxon>Mariniradius</taxon>
    </lineage>
</organism>
<protein>
    <recommendedName>
        <fullName evidence="4">Virus attachment protein p12 family protein</fullName>
    </recommendedName>
</protein>
<keyword evidence="1" id="KW-0812">Transmembrane</keyword>
<name>A0ABS9BZ26_9BACT</name>
<sequence>MENIWTYLLAIIAVIGIMLLWVWVQSQWRETFSENISDPDVLAERRSCGNCGCTKVCNKKQSNQASIHQKTI</sequence>
<accession>A0ABS9BZ26</accession>
<gene>
    <name evidence="2" type="ORF">L0U89_19360</name>
</gene>
<dbReference type="EMBL" id="JAKEVZ010000023">
    <property type="protein sequence ID" value="MCF1753228.1"/>
    <property type="molecule type" value="Genomic_DNA"/>
</dbReference>
<dbReference type="Proteomes" id="UP001201449">
    <property type="component" value="Unassembled WGS sequence"/>
</dbReference>
<comment type="caution">
    <text evidence="2">The sequence shown here is derived from an EMBL/GenBank/DDBJ whole genome shotgun (WGS) entry which is preliminary data.</text>
</comment>
<evidence type="ECO:0000313" key="2">
    <source>
        <dbReference type="EMBL" id="MCF1753228.1"/>
    </source>
</evidence>
<feature type="transmembrane region" description="Helical" evidence="1">
    <location>
        <begin position="6"/>
        <end position="24"/>
    </location>
</feature>
<dbReference type="RefSeq" id="WP_008623279.1">
    <property type="nucleotide sequence ID" value="NZ_JAKEVZ010000023.1"/>
</dbReference>
<keyword evidence="1" id="KW-1133">Transmembrane helix</keyword>
<evidence type="ECO:0000313" key="3">
    <source>
        <dbReference type="Proteomes" id="UP001201449"/>
    </source>
</evidence>
<keyword evidence="3" id="KW-1185">Reference proteome</keyword>
<keyword evidence="1" id="KW-0472">Membrane</keyword>
<evidence type="ECO:0000256" key="1">
    <source>
        <dbReference type="SAM" id="Phobius"/>
    </source>
</evidence>